<sequence>MGRDPIRDEPNRGALGRSGPGGDPQREYGNGLAVVTVARSTSPVMDAGTLRAATTRPLRIVLTVAGDAASETSGDGVEVLRLAEDIGRPAAINRAVAGLDAAIGWVVISDPQVHWEPGALDSLLAAAARYPRAALLGPRLTDATGTVVPSAGTLPSVTQVLRDRIPTGAGSGRTGWLSTSCVLVRRAAWDSVDGFDARYLGAPGPVDMADVDLGDRLGRAGWLLVHVPGVVITAGAGIRGGHDILASHADGLHRYVHERGPAPARLLLALTDRVVALTGRGTYRNIASRIPES</sequence>
<name>A0ABS9TKX0_9PSEU</name>
<dbReference type="Proteomes" id="UP001299970">
    <property type="component" value="Unassembled WGS sequence"/>
</dbReference>
<comment type="caution">
    <text evidence="2">The sequence shown here is derived from an EMBL/GenBank/DDBJ whole genome shotgun (WGS) entry which is preliminary data.</text>
</comment>
<dbReference type="SUPFAM" id="SSF53448">
    <property type="entry name" value="Nucleotide-diphospho-sugar transferases"/>
    <property type="match status" value="1"/>
</dbReference>
<protein>
    <submittedName>
        <fullName evidence="2">dTDP-Rha--alpha-D-GlcNAc-pyrophosphate polyprenol alpha-3-L-rhamnosyltransferase</fullName>
    </submittedName>
</protein>
<feature type="region of interest" description="Disordered" evidence="1">
    <location>
        <begin position="1"/>
        <end position="28"/>
    </location>
</feature>
<dbReference type="InterPro" id="IPR029044">
    <property type="entry name" value="Nucleotide-diphossugar_trans"/>
</dbReference>
<feature type="compositionally biased region" description="Basic and acidic residues" evidence="1">
    <location>
        <begin position="1"/>
        <end position="11"/>
    </location>
</feature>
<proteinExistence type="predicted"/>
<evidence type="ECO:0000313" key="2">
    <source>
        <dbReference type="EMBL" id="MCH6169048.1"/>
    </source>
</evidence>
<dbReference type="RefSeq" id="WP_241039686.1">
    <property type="nucleotide sequence ID" value="NZ_BAAAJF010000040.1"/>
</dbReference>
<dbReference type="PANTHER" id="PTHR43179">
    <property type="entry name" value="RHAMNOSYLTRANSFERASE WBBL"/>
    <property type="match status" value="1"/>
</dbReference>
<reference evidence="2 3" key="1">
    <citation type="submission" date="2022-03" db="EMBL/GenBank/DDBJ databases">
        <title>Pseudonocardia alaer sp. nov., a novel actinomycete isolated from reed forest soil.</title>
        <authorList>
            <person name="Wang L."/>
        </authorList>
    </citation>
    <scope>NUCLEOTIDE SEQUENCE [LARGE SCALE GENOMIC DNA]</scope>
    <source>
        <strain evidence="2 3">Y-16303</strain>
    </source>
</reference>
<evidence type="ECO:0000313" key="3">
    <source>
        <dbReference type="Proteomes" id="UP001299970"/>
    </source>
</evidence>
<evidence type="ECO:0000256" key="1">
    <source>
        <dbReference type="SAM" id="MobiDB-lite"/>
    </source>
</evidence>
<dbReference type="Gene3D" id="3.90.550.10">
    <property type="entry name" value="Spore Coat Polysaccharide Biosynthesis Protein SpsA, Chain A"/>
    <property type="match status" value="1"/>
</dbReference>
<keyword evidence="3" id="KW-1185">Reference proteome</keyword>
<organism evidence="2 3">
    <name type="scientific">Pseudonocardia alaniniphila</name>
    <dbReference type="NCBI Taxonomy" id="75291"/>
    <lineage>
        <taxon>Bacteria</taxon>
        <taxon>Bacillati</taxon>
        <taxon>Actinomycetota</taxon>
        <taxon>Actinomycetes</taxon>
        <taxon>Pseudonocardiales</taxon>
        <taxon>Pseudonocardiaceae</taxon>
        <taxon>Pseudonocardia</taxon>
    </lineage>
</organism>
<gene>
    <name evidence="2" type="ORF">MMF94_25420</name>
</gene>
<dbReference type="EMBL" id="JAKXMK010000023">
    <property type="protein sequence ID" value="MCH6169048.1"/>
    <property type="molecule type" value="Genomic_DNA"/>
</dbReference>
<dbReference type="PANTHER" id="PTHR43179:SF7">
    <property type="entry name" value="RHAMNOSYLTRANSFERASE WBBL"/>
    <property type="match status" value="1"/>
</dbReference>
<accession>A0ABS9TKX0</accession>